<gene>
    <name evidence="2" type="ORF">B0H67DRAFT_665662</name>
</gene>
<feature type="region of interest" description="Disordered" evidence="1">
    <location>
        <begin position="103"/>
        <end position="135"/>
    </location>
</feature>
<evidence type="ECO:0000256" key="1">
    <source>
        <dbReference type="SAM" id="MobiDB-lite"/>
    </source>
</evidence>
<dbReference type="Proteomes" id="UP001172102">
    <property type="component" value="Unassembled WGS sequence"/>
</dbReference>
<sequence>MAAAVTIQVCNTEDFHEKGLCHKTSDNRFAELRWHKKHRKQAGHVIELLSLAPLFLALTTNQALSGPPFAGIPLLTCLPAVELSHTATQDPGITTIMSTNESAAAAGSGDGSASGGSGVGGVGGGAGGGSGSGGSGVGGVRWGPLPRLQSLPAEIMEMVLRPTLLAERQIPRCLVVVSTSGSTAVWAPVPAVTAFLLSRGNRPVEIWGVAGGNLLTLSRAIRLMAMGEFLRIDITNDIIRGVNPEWAWAGPMQELSMPRDILYLCMGPGVIRFAALDGLCCTPWADRVQHLAILVWNDSEGCFGSNLTDQQIAGLFTALPSLRTLRLTLAVSEKQASTFPEFDTRERTRWGGFMPLVVDHHYGVSGGWPWFDGEYVANVLPLFSRFCLAATQQNRVVDIQVVFDVDMDEALWQGQRVYWRFPPATPAGSESGGVSDS</sequence>
<name>A0AA40AGN0_9PEZI</name>
<organism evidence="2 3">
    <name type="scientific">Lasiosphaeris hirsuta</name>
    <dbReference type="NCBI Taxonomy" id="260670"/>
    <lineage>
        <taxon>Eukaryota</taxon>
        <taxon>Fungi</taxon>
        <taxon>Dikarya</taxon>
        <taxon>Ascomycota</taxon>
        <taxon>Pezizomycotina</taxon>
        <taxon>Sordariomycetes</taxon>
        <taxon>Sordariomycetidae</taxon>
        <taxon>Sordariales</taxon>
        <taxon>Lasiosphaeriaceae</taxon>
        <taxon>Lasiosphaeris</taxon>
    </lineage>
</organism>
<reference evidence="2" key="1">
    <citation type="submission" date="2023-06" db="EMBL/GenBank/DDBJ databases">
        <title>Genome-scale phylogeny and comparative genomics of the fungal order Sordariales.</title>
        <authorList>
            <consortium name="Lawrence Berkeley National Laboratory"/>
            <person name="Hensen N."/>
            <person name="Bonometti L."/>
            <person name="Westerberg I."/>
            <person name="Brannstrom I.O."/>
            <person name="Guillou S."/>
            <person name="Cros-Aarteil S."/>
            <person name="Calhoun S."/>
            <person name="Haridas S."/>
            <person name="Kuo A."/>
            <person name="Mondo S."/>
            <person name="Pangilinan J."/>
            <person name="Riley R."/>
            <person name="Labutti K."/>
            <person name="Andreopoulos B."/>
            <person name="Lipzen A."/>
            <person name="Chen C."/>
            <person name="Yanf M."/>
            <person name="Daum C."/>
            <person name="Ng V."/>
            <person name="Clum A."/>
            <person name="Steindorff A."/>
            <person name="Ohm R."/>
            <person name="Martin F."/>
            <person name="Silar P."/>
            <person name="Natvig D."/>
            <person name="Lalanne C."/>
            <person name="Gautier V."/>
            <person name="Ament-Velasquez S.L."/>
            <person name="Kruys A."/>
            <person name="Hutchinson M.I."/>
            <person name="Powell A.J."/>
            <person name="Barry K."/>
            <person name="Miller A.N."/>
            <person name="Grigoriev I.V."/>
            <person name="Debuchy R."/>
            <person name="Gladieux P."/>
            <person name="Thoren M.H."/>
            <person name="Johannesson H."/>
        </authorList>
    </citation>
    <scope>NUCLEOTIDE SEQUENCE</scope>
    <source>
        <strain evidence="2">SMH4607-1</strain>
    </source>
</reference>
<evidence type="ECO:0000313" key="3">
    <source>
        <dbReference type="Proteomes" id="UP001172102"/>
    </source>
</evidence>
<evidence type="ECO:0000313" key="2">
    <source>
        <dbReference type="EMBL" id="KAK0715508.1"/>
    </source>
</evidence>
<keyword evidence="3" id="KW-1185">Reference proteome</keyword>
<proteinExistence type="predicted"/>
<dbReference type="AlphaFoldDB" id="A0AA40AGN0"/>
<accession>A0AA40AGN0</accession>
<comment type="caution">
    <text evidence="2">The sequence shown here is derived from an EMBL/GenBank/DDBJ whole genome shotgun (WGS) entry which is preliminary data.</text>
</comment>
<dbReference type="EMBL" id="JAUKUA010000004">
    <property type="protein sequence ID" value="KAK0715508.1"/>
    <property type="molecule type" value="Genomic_DNA"/>
</dbReference>
<feature type="compositionally biased region" description="Gly residues" evidence="1">
    <location>
        <begin position="108"/>
        <end position="135"/>
    </location>
</feature>
<protein>
    <submittedName>
        <fullName evidence="2">Uncharacterized protein</fullName>
    </submittedName>
</protein>